<gene>
    <name evidence="1" type="ORF">BVC71_05880</name>
</gene>
<dbReference type="EMBL" id="MSPP01000002">
    <property type="protein sequence ID" value="OUD09898.1"/>
    <property type="molecule type" value="Genomic_DNA"/>
</dbReference>
<organism evidence="1 2">
    <name type="scientific">Marivivens niveibacter</name>
    <dbReference type="NCBI Taxonomy" id="1930667"/>
    <lineage>
        <taxon>Bacteria</taxon>
        <taxon>Pseudomonadati</taxon>
        <taxon>Pseudomonadota</taxon>
        <taxon>Alphaproteobacteria</taxon>
        <taxon>Rhodobacterales</taxon>
        <taxon>Paracoccaceae</taxon>
        <taxon>Marivivens group</taxon>
        <taxon>Marivivens</taxon>
    </lineage>
</organism>
<sequence length="205" mass="22496">MAEHGLRISGLVSPTENDAVPDWVKCIALISPAEPEFWPIFTASDEWRDGGADPLDRWSRRTIGRIACDHKAKAYFPFGGPPFHPFYSWAIRSGSVIASPVTLLVDGTSGLFISYRGAIALRTRPDIELPPPPCSDCMSKPCLTSCPCEALNAEGYDVERCQEYLDTRDGQTCLLNGCAVRRACPIGSDHRPAAQSAYSMAQFKR</sequence>
<dbReference type="AlphaFoldDB" id="A0A251X0I7"/>
<proteinExistence type="predicted"/>
<keyword evidence="2" id="KW-1185">Reference proteome</keyword>
<evidence type="ECO:0000313" key="2">
    <source>
        <dbReference type="Proteomes" id="UP000194664"/>
    </source>
</evidence>
<dbReference type="Proteomes" id="UP000194664">
    <property type="component" value="Unassembled WGS sequence"/>
</dbReference>
<reference evidence="1 2" key="1">
    <citation type="submission" date="2016-12" db="EMBL/GenBank/DDBJ databases">
        <title>The draft genome sequence of HSLHS2.</title>
        <authorList>
            <person name="Hu D."/>
            <person name="Wang L."/>
            <person name="Shao Z."/>
        </authorList>
    </citation>
    <scope>NUCLEOTIDE SEQUENCE [LARGE SCALE GENOMIC DNA]</scope>
    <source>
        <strain evidence="1">MCCC 1A06712</strain>
    </source>
</reference>
<name>A0A251X0I7_9RHOB</name>
<evidence type="ECO:0008006" key="3">
    <source>
        <dbReference type="Google" id="ProtNLM"/>
    </source>
</evidence>
<accession>A0A251X0I7</accession>
<comment type="caution">
    <text evidence="1">The sequence shown here is derived from an EMBL/GenBank/DDBJ whole genome shotgun (WGS) entry which is preliminary data.</text>
</comment>
<evidence type="ECO:0000313" key="1">
    <source>
        <dbReference type="EMBL" id="OUD09898.1"/>
    </source>
</evidence>
<protein>
    <recommendedName>
        <fullName evidence="3">Ferredoxin</fullName>
    </recommendedName>
</protein>